<feature type="region of interest" description="Disordered" evidence="1">
    <location>
        <begin position="141"/>
        <end position="163"/>
    </location>
</feature>
<feature type="region of interest" description="Disordered" evidence="1">
    <location>
        <begin position="504"/>
        <end position="611"/>
    </location>
</feature>
<feature type="compositionally biased region" description="Polar residues" evidence="1">
    <location>
        <begin position="590"/>
        <end position="609"/>
    </location>
</feature>
<dbReference type="InterPro" id="IPR053063">
    <property type="entry name" value="PWWP_domain_containing_PDP"/>
</dbReference>
<dbReference type="Gene3D" id="2.30.30.140">
    <property type="match status" value="1"/>
</dbReference>
<evidence type="ECO:0000313" key="3">
    <source>
        <dbReference type="EMBL" id="CAL1399226.1"/>
    </source>
</evidence>
<keyword evidence="4" id="KW-1185">Reference proteome</keyword>
<dbReference type="Pfam" id="PF00855">
    <property type="entry name" value="PWWP"/>
    <property type="match status" value="1"/>
</dbReference>
<dbReference type="Proteomes" id="UP001497516">
    <property type="component" value="Chromosome 7"/>
</dbReference>
<dbReference type="PROSITE" id="PS50812">
    <property type="entry name" value="PWWP"/>
    <property type="match status" value="1"/>
</dbReference>
<protein>
    <recommendedName>
        <fullName evidence="2">PWWP domain-containing protein</fullName>
    </recommendedName>
</protein>
<reference evidence="3 4" key="1">
    <citation type="submission" date="2024-04" db="EMBL/GenBank/DDBJ databases">
        <authorList>
            <person name="Fracassetti M."/>
        </authorList>
    </citation>
    <scope>NUCLEOTIDE SEQUENCE [LARGE SCALE GENOMIC DNA]</scope>
</reference>
<feature type="compositionally biased region" description="Acidic residues" evidence="1">
    <location>
        <begin position="723"/>
        <end position="733"/>
    </location>
</feature>
<dbReference type="PANTHER" id="PTHR42851">
    <property type="entry name" value="ALDOLASE-RELATED"/>
    <property type="match status" value="1"/>
</dbReference>
<feature type="compositionally biased region" description="Basic and acidic residues" evidence="1">
    <location>
        <begin position="527"/>
        <end position="566"/>
    </location>
</feature>
<dbReference type="CDD" id="cd05162">
    <property type="entry name" value="PWWP"/>
    <property type="match status" value="1"/>
</dbReference>
<feature type="compositionally biased region" description="Basic and acidic residues" evidence="1">
    <location>
        <begin position="238"/>
        <end position="267"/>
    </location>
</feature>
<feature type="compositionally biased region" description="Polar residues" evidence="1">
    <location>
        <begin position="210"/>
        <end position="220"/>
    </location>
</feature>
<feature type="compositionally biased region" description="Basic and acidic residues" evidence="1">
    <location>
        <begin position="686"/>
        <end position="698"/>
    </location>
</feature>
<name>A0AAV2FLN0_9ROSI</name>
<dbReference type="EMBL" id="OZ034820">
    <property type="protein sequence ID" value="CAL1399226.1"/>
    <property type="molecule type" value="Genomic_DNA"/>
</dbReference>
<accession>A0AAV2FLN0</accession>
<sequence>MSGDLDDIDLNTHSASVVPAKDASGALSAEPVVVSSGAETLADPVNGHGEGETTVIEGVPEVKVANELKVCEGEVESGNGGVDDSKTVKIEGVPEDVEAANELKDSEGRVESRNGGVEDSGVVVKRGGEGVLDVVGANESKGCEGKVESSDGGVDDSEAGLGPVKANVEILDLGVQGGEEEPSEKVESNGSCQVKEEEEEGATTDACAIQVQSDDSSHQVFGNEDAETPERQVPVGSSHDRVSEEHGKAIKHLEDEKMEIDEPKTEPRNVTLPESGKTKPDNSDLAAPSTVGTNTKVGLWRSKFAGSDLVWGKVRSHPWWPAQIFDTSAASDQAKKYMKKEHHLIVYFGDQSFAWNETSKIKPFHAHFSQMAKQSNSEEFHDAIDCALDEVARRVEFGLACPCVADYKEIKTQVIVNPGIKEEYCRRDGGDICSSVASFRPEKLVEYIKGIGQSPLGGVDRLEFVTARSQVLALSRWKGYSQLPELQILGTVLEEQVDITLSGVESTRDNDENEKKTSSSKRKRHSVDKEQTPAKKEKTLAALFAERRSNDRGKSSIVKSKSESKAVGKSSDGKKRKAADSDIDDLAVKKSQTLSSPEGSGKNTSQSKKGSFGIGFSILKVASEMNGSSPILKSHDDGPSSQRTKEEKKKQGSKKRPAKSKGKKSPTKSDSPATKILEEEGSDPILEEKSISECKNGEEVIAAAAELPATDEQGGNGTPEQQNGEEADADDADAVVKPPNEQVEEKSSDDDPSPTALILNFTDYESAPTVEELNKIFGRFGTLQESETQVLKKSSRARVVFCKRDDAETAFSSAGKYSTFGPSLVSYRLKYCSSPKKRPASSGRKCSSSGKK</sequence>
<dbReference type="SMART" id="SM00293">
    <property type="entry name" value="PWWP"/>
    <property type="match status" value="1"/>
</dbReference>
<proteinExistence type="predicted"/>
<evidence type="ECO:0000256" key="1">
    <source>
        <dbReference type="SAM" id="MobiDB-lite"/>
    </source>
</evidence>
<feature type="region of interest" description="Disordered" evidence="1">
    <location>
        <begin position="626"/>
        <end position="756"/>
    </location>
</feature>
<feature type="compositionally biased region" description="Basic and acidic residues" evidence="1">
    <location>
        <begin position="506"/>
        <end position="517"/>
    </location>
</feature>
<feature type="compositionally biased region" description="Basic and acidic residues" evidence="1">
    <location>
        <begin position="633"/>
        <end position="650"/>
    </location>
</feature>
<dbReference type="SUPFAM" id="SSF63748">
    <property type="entry name" value="Tudor/PWWP/MBT"/>
    <property type="match status" value="1"/>
</dbReference>
<organism evidence="3 4">
    <name type="scientific">Linum trigynum</name>
    <dbReference type="NCBI Taxonomy" id="586398"/>
    <lineage>
        <taxon>Eukaryota</taxon>
        <taxon>Viridiplantae</taxon>
        <taxon>Streptophyta</taxon>
        <taxon>Embryophyta</taxon>
        <taxon>Tracheophyta</taxon>
        <taxon>Spermatophyta</taxon>
        <taxon>Magnoliopsida</taxon>
        <taxon>eudicotyledons</taxon>
        <taxon>Gunneridae</taxon>
        <taxon>Pentapetalae</taxon>
        <taxon>rosids</taxon>
        <taxon>fabids</taxon>
        <taxon>Malpighiales</taxon>
        <taxon>Linaceae</taxon>
        <taxon>Linum</taxon>
    </lineage>
</organism>
<evidence type="ECO:0000313" key="4">
    <source>
        <dbReference type="Proteomes" id="UP001497516"/>
    </source>
</evidence>
<dbReference type="InterPro" id="IPR000313">
    <property type="entry name" value="PWWP_dom"/>
</dbReference>
<feature type="compositionally biased region" description="Basic and acidic residues" evidence="1">
    <location>
        <begin position="101"/>
        <end position="112"/>
    </location>
</feature>
<gene>
    <name evidence="3" type="ORF">LTRI10_LOCUS39417</name>
</gene>
<dbReference type="PANTHER" id="PTHR42851:SF19">
    <property type="entry name" value="PWWP DOMAIN-CONTAINING PROTEIN 2-RELATED"/>
    <property type="match status" value="1"/>
</dbReference>
<feature type="compositionally biased region" description="Basic residues" evidence="1">
    <location>
        <begin position="651"/>
        <end position="666"/>
    </location>
</feature>
<dbReference type="AlphaFoldDB" id="A0AAV2FLN0"/>
<feature type="region of interest" description="Disordered" evidence="1">
    <location>
        <begin position="75"/>
        <end position="122"/>
    </location>
</feature>
<feature type="region of interest" description="Disordered" evidence="1">
    <location>
        <begin position="175"/>
        <end position="290"/>
    </location>
</feature>
<evidence type="ECO:0000259" key="2">
    <source>
        <dbReference type="PROSITE" id="PS50812"/>
    </source>
</evidence>
<feature type="domain" description="PWWP" evidence="2">
    <location>
        <begin position="306"/>
        <end position="367"/>
    </location>
</feature>